<dbReference type="Pfam" id="PF13556">
    <property type="entry name" value="HTH_30"/>
    <property type="match status" value="1"/>
</dbReference>
<dbReference type="EMBL" id="JAAATY010000007">
    <property type="protein sequence ID" value="NRN65578.1"/>
    <property type="molecule type" value="Genomic_DNA"/>
</dbReference>
<protein>
    <submittedName>
        <fullName evidence="2">Transcriptional regulator</fullName>
    </submittedName>
</protein>
<proteinExistence type="predicted"/>
<organism evidence="2 3">
    <name type="scientific">Kibdelosporangium persicum</name>
    <dbReference type="NCBI Taxonomy" id="2698649"/>
    <lineage>
        <taxon>Bacteria</taxon>
        <taxon>Bacillati</taxon>
        <taxon>Actinomycetota</taxon>
        <taxon>Actinomycetes</taxon>
        <taxon>Pseudonocardiales</taxon>
        <taxon>Pseudonocardiaceae</taxon>
        <taxon>Kibdelosporangium</taxon>
    </lineage>
</organism>
<dbReference type="Gene3D" id="1.10.10.2840">
    <property type="entry name" value="PucR C-terminal helix-turn-helix domain"/>
    <property type="match status" value="1"/>
</dbReference>
<evidence type="ECO:0000313" key="2">
    <source>
        <dbReference type="EMBL" id="NRN65578.1"/>
    </source>
</evidence>
<accession>A0ABX2F3Z6</accession>
<evidence type="ECO:0000313" key="3">
    <source>
        <dbReference type="Proteomes" id="UP000763557"/>
    </source>
</evidence>
<name>A0ABX2F3Z6_9PSEU</name>
<sequence length="316" mass="33475">MEGLLLRLSALDADAENAVRVIGFFDRLIATRTGLDVLARKASELAECAMGVSSPARGLRVGGAVPAHAVRRDLDDGTVVWMARDGKPLPLDEMVLERFSIAVALSLELSRVPLPSLGDPALVELALSGSAGEAERSRALHLLELRPTTPLRVLAVKGRPTGLSAALGPLHAVLAPGEIPAQEGETGVSAKVPAIEAPRAWAEARTALRFAAPDEPVVHADRLGGRIALASLPREEIAALPDVIALDSLDPQLVEVLTALCRTNSIRQAAAAVHRHHSTIPARIAQAETALGFPLDTPDGRFRLNLALVLRRLRDN</sequence>
<dbReference type="Proteomes" id="UP000763557">
    <property type="component" value="Unassembled WGS sequence"/>
</dbReference>
<reference evidence="2 3" key="1">
    <citation type="submission" date="2020-01" db="EMBL/GenBank/DDBJ databases">
        <title>Kibdelosporangium persica a novel Actinomycetes from a hot desert in Iran.</title>
        <authorList>
            <person name="Safaei N."/>
            <person name="Zaburannyi N."/>
            <person name="Mueller R."/>
            <person name="Wink J."/>
        </authorList>
    </citation>
    <scope>NUCLEOTIDE SEQUENCE [LARGE SCALE GENOMIC DNA]</scope>
    <source>
        <strain evidence="2 3">4NS15</strain>
    </source>
</reference>
<feature type="domain" description="PucR C-terminal helix-turn-helix" evidence="1">
    <location>
        <begin position="253"/>
        <end position="309"/>
    </location>
</feature>
<dbReference type="InterPro" id="IPR025736">
    <property type="entry name" value="PucR_C-HTH_dom"/>
</dbReference>
<dbReference type="InterPro" id="IPR042070">
    <property type="entry name" value="PucR_C-HTH_sf"/>
</dbReference>
<keyword evidence="3" id="KW-1185">Reference proteome</keyword>
<comment type="caution">
    <text evidence="2">The sequence shown here is derived from an EMBL/GenBank/DDBJ whole genome shotgun (WGS) entry which is preliminary data.</text>
</comment>
<evidence type="ECO:0000259" key="1">
    <source>
        <dbReference type="Pfam" id="PF13556"/>
    </source>
</evidence>
<gene>
    <name evidence="2" type="ORF">GC106_27890</name>
</gene>